<dbReference type="PANTHER" id="PTHR30146:SF109">
    <property type="entry name" value="HTH-TYPE TRANSCRIPTIONAL REGULATOR GALS"/>
    <property type="match status" value="1"/>
</dbReference>
<dbReference type="Gene3D" id="3.40.50.2300">
    <property type="match status" value="2"/>
</dbReference>
<name>A0A4Q5M2X2_9BACT</name>
<dbReference type="Pfam" id="PF00356">
    <property type="entry name" value="LacI"/>
    <property type="match status" value="1"/>
</dbReference>
<keyword evidence="3" id="KW-0804">Transcription</keyword>
<dbReference type="InterPro" id="IPR010982">
    <property type="entry name" value="Lambda_DNA-bd_dom_sf"/>
</dbReference>
<reference evidence="5 6" key="1">
    <citation type="submission" date="2019-02" db="EMBL/GenBank/DDBJ databases">
        <title>Bacterial novel species Emticicia sp. 17J42-9 isolated from soil.</title>
        <authorList>
            <person name="Jung H.-Y."/>
        </authorList>
    </citation>
    <scope>NUCLEOTIDE SEQUENCE [LARGE SCALE GENOMIC DNA]</scope>
    <source>
        <strain evidence="5 6">17J42-9</strain>
    </source>
</reference>
<evidence type="ECO:0000313" key="5">
    <source>
        <dbReference type="EMBL" id="RYU96389.1"/>
    </source>
</evidence>
<proteinExistence type="predicted"/>
<dbReference type="CDD" id="cd01392">
    <property type="entry name" value="HTH_LacI"/>
    <property type="match status" value="1"/>
</dbReference>
<evidence type="ECO:0000313" key="6">
    <source>
        <dbReference type="Proteomes" id="UP000293162"/>
    </source>
</evidence>
<evidence type="ECO:0000259" key="4">
    <source>
        <dbReference type="PROSITE" id="PS50932"/>
    </source>
</evidence>
<sequence length="337" mass="37793">MKKKRSIYDVANELQVSVTTLSFVLNGKGQEKRISKEVIQKIENYIKETGYQPNHLGRSLSTGKSKTIGMIVGDINNPFFSEVASGIEKIALKAGYTLIVASSNNELNQMKSVIKLLNDRNVDGFIISPIAGIEETLADLKKEGKPMIIFNCFFPDLNTFNIVVDNKKGAFEATRHLYENGFRNIGFITLNLYSQKERIEGYTNFIESQQLNTNILKLPYELNYEQIINKITSFITSNDELDSVFFSTNFLTLGGLKAISRLGGKYAKMGIVSFDDHLLYDVLNPGITAIKQPVKQISATIINHLLSMLDKDADKKVEPQTIMFPVELIVRASSSKR</sequence>
<keyword evidence="2" id="KW-0238">DNA-binding</keyword>
<gene>
    <name evidence="5" type="ORF">EWM59_07715</name>
</gene>
<evidence type="ECO:0000256" key="3">
    <source>
        <dbReference type="ARBA" id="ARBA00023163"/>
    </source>
</evidence>
<dbReference type="SMART" id="SM00354">
    <property type="entry name" value="HTH_LACI"/>
    <property type="match status" value="1"/>
</dbReference>
<dbReference type="GO" id="GO:0000976">
    <property type="term" value="F:transcription cis-regulatory region binding"/>
    <property type="evidence" value="ECO:0007669"/>
    <property type="project" value="TreeGrafter"/>
</dbReference>
<dbReference type="AlphaFoldDB" id="A0A4Q5M2X2"/>
<keyword evidence="1" id="KW-0805">Transcription regulation</keyword>
<dbReference type="InterPro" id="IPR001761">
    <property type="entry name" value="Peripla_BP/Lac1_sug-bd_dom"/>
</dbReference>
<dbReference type="Pfam" id="PF00532">
    <property type="entry name" value="Peripla_BP_1"/>
    <property type="match status" value="1"/>
</dbReference>
<dbReference type="Proteomes" id="UP000293162">
    <property type="component" value="Unassembled WGS sequence"/>
</dbReference>
<dbReference type="EMBL" id="SEWF01000008">
    <property type="protein sequence ID" value="RYU96389.1"/>
    <property type="molecule type" value="Genomic_DNA"/>
</dbReference>
<dbReference type="SUPFAM" id="SSF53822">
    <property type="entry name" value="Periplasmic binding protein-like I"/>
    <property type="match status" value="1"/>
</dbReference>
<evidence type="ECO:0000256" key="1">
    <source>
        <dbReference type="ARBA" id="ARBA00023015"/>
    </source>
</evidence>
<accession>A0A4Q5M2X2</accession>
<dbReference type="PROSITE" id="PS50932">
    <property type="entry name" value="HTH_LACI_2"/>
    <property type="match status" value="1"/>
</dbReference>
<dbReference type="RefSeq" id="WP_130020371.1">
    <property type="nucleotide sequence ID" value="NZ_SEWF01000008.1"/>
</dbReference>
<protein>
    <submittedName>
        <fullName evidence="5">LacI family transcriptional regulator</fullName>
    </submittedName>
</protein>
<dbReference type="OrthoDB" id="833520at2"/>
<dbReference type="PANTHER" id="PTHR30146">
    <property type="entry name" value="LACI-RELATED TRANSCRIPTIONAL REPRESSOR"/>
    <property type="match status" value="1"/>
</dbReference>
<keyword evidence="6" id="KW-1185">Reference proteome</keyword>
<comment type="caution">
    <text evidence="5">The sequence shown here is derived from an EMBL/GenBank/DDBJ whole genome shotgun (WGS) entry which is preliminary data.</text>
</comment>
<dbReference type="InterPro" id="IPR028082">
    <property type="entry name" value="Peripla_BP_I"/>
</dbReference>
<dbReference type="Gene3D" id="1.10.260.40">
    <property type="entry name" value="lambda repressor-like DNA-binding domains"/>
    <property type="match status" value="1"/>
</dbReference>
<evidence type="ECO:0000256" key="2">
    <source>
        <dbReference type="ARBA" id="ARBA00023125"/>
    </source>
</evidence>
<dbReference type="InterPro" id="IPR000843">
    <property type="entry name" value="HTH_LacI"/>
</dbReference>
<organism evidence="5 6">
    <name type="scientific">Emticicia agri</name>
    <dbReference type="NCBI Taxonomy" id="2492393"/>
    <lineage>
        <taxon>Bacteria</taxon>
        <taxon>Pseudomonadati</taxon>
        <taxon>Bacteroidota</taxon>
        <taxon>Cytophagia</taxon>
        <taxon>Cytophagales</taxon>
        <taxon>Leadbetterellaceae</taxon>
        <taxon>Emticicia</taxon>
    </lineage>
</organism>
<dbReference type="GO" id="GO:0003700">
    <property type="term" value="F:DNA-binding transcription factor activity"/>
    <property type="evidence" value="ECO:0007669"/>
    <property type="project" value="TreeGrafter"/>
</dbReference>
<dbReference type="SUPFAM" id="SSF47413">
    <property type="entry name" value="lambda repressor-like DNA-binding domains"/>
    <property type="match status" value="1"/>
</dbReference>
<feature type="domain" description="HTH lacI-type" evidence="4">
    <location>
        <begin position="5"/>
        <end position="62"/>
    </location>
</feature>